<name>A0A1I4U123_9HYPH</name>
<dbReference type="AlphaFoldDB" id="A0A1I4U123"/>
<sequence>MPAGSGQTAVIDTADWRLIVPMKCPLNLSGSRLTATMTGAFGGPAAAEIDSEDGSISWAADPITGLSTAVIIIVPKAARGDWRATGASGQAAAVTVAFDIHRTVAGSPADEWLGRSWVLVLPASDSDLVLAGLGTQPVLISKQPAGGILLPALQTGPQGPGIALPDGYDPIADAGKTFGVQVIGGVLTLVLLDATVTPPDPDPDPGNPATFFATQFFPPLF</sequence>
<protein>
    <submittedName>
        <fullName evidence="1">Uncharacterized protein</fullName>
    </submittedName>
</protein>
<evidence type="ECO:0000313" key="1">
    <source>
        <dbReference type="EMBL" id="SFM82732.1"/>
    </source>
</evidence>
<dbReference type="OrthoDB" id="7996514at2"/>
<evidence type="ECO:0000313" key="2">
    <source>
        <dbReference type="Proteomes" id="UP000199048"/>
    </source>
</evidence>
<reference evidence="2" key="1">
    <citation type="submission" date="2016-10" db="EMBL/GenBank/DDBJ databases">
        <authorList>
            <person name="Varghese N."/>
            <person name="Submissions S."/>
        </authorList>
    </citation>
    <scope>NUCLEOTIDE SEQUENCE [LARGE SCALE GENOMIC DNA]</scope>
    <source>
        <strain evidence="2">BL36</strain>
    </source>
</reference>
<gene>
    <name evidence="1" type="ORF">SAMN05192568_106133</name>
</gene>
<keyword evidence="2" id="KW-1185">Reference proteome</keyword>
<dbReference type="STRING" id="582667.SAMN05192568_106133"/>
<dbReference type="Proteomes" id="UP000199048">
    <property type="component" value="Unassembled WGS sequence"/>
</dbReference>
<dbReference type="RefSeq" id="WP_092046540.1">
    <property type="nucleotide sequence ID" value="NZ_FOTK01000061.1"/>
</dbReference>
<dbReference type="EMBL" id="FOTK01000061">
    <property type="protein sequence ID" value="SFM82732.1"/>
    <property type="molecule type" value="Genomic_DNA"/>
</dbReference>
<proteinExistence type="predicted"/>
<organism evidence="1 2">
    <name type="scientific">Methylobacterium pseudosasicola</name>
    <dbReference type="NCBI Taxonomy" id="582667"/>
    <lineage>
        <taxon>Bacteria</taxon>
        <taxon>Pseudomonadati</taxon>
        <taxon>Pseudomonadota</taxon>
        <taxon>Alphaproteobacteria</taxon>
        <taxon>Hyphomicrobiales</taxon>
        <taxon>Methylobacteriaceae</taxon>
        <taxon>Methylobacterium</taxon>
    </lineage>
</organism>
<accession>A0A1I4U123</accession>